<comment type="caution">
    <text evidence="6">The sequence shown here is derived from an EMBL/GenBank/DDBJ whole genome shotgun (WGS) entry which is preliminary data.</text>
</comment>
<evidence type="ECO:0000313" key="6">
    <source>
        <dbReference type="EMBL" id="MBU3874521.1"/>
    </source>
</evidence>
<dbReference type="InterPro" id="IPR006710">
    <property type="entry name" value="Glyco_hydro_43"/>
</dbReference>
<comment type="similarity">
    <text evidence="5">Belongs to the glycosyl hydrolase 43 family.</text>
</comment>
<keyword evidence="7" id="KW-1185">Reference proteome</keyword>
<reference evidence="6 7" key="1">
    <citation type="submission" date="2021-06" db="EMBL/GenBank/DDBJ databases">
        <title>Faecalicatena sp. nov. isolated from porcine feces.</title>
        <authorList>
            <person name="Oh B.S."/>
            <person name="Lee J.H."/>
        </authorList>
    </citation>
    <scope>NUCLEOTIDE SEQUENCE [LARGE SCALE GENOMIC DNA]</scope>
    <source>
        <strain evidence="6 7">AGMB00832</strain>
    </source>
</reference>
<keyword evidence="1" id="KW-0624">Polysaccharide degradation</keyword>
<dbReference type="PANTHER" id="PTHR43772:SF2">
    <property type="entry name" value="PUTATIVE (AFU_ORTHOLOGUE AFUA_2G04480)-RELATED"/>
    <property type="match status" value="1"/>
</dbReference>
<evidence type="ECO:0000256" key="1">
    <source>
        <dbReference type="ARBA" id="ARBA00022651"/>
    </source>
</evidence>
<dbReference type="InterPro" id="IPR052176">
    <property type="entry name" value="Glycosyl_Hydrlase_43_Enz"/>
</dbReference>
<keyword evidence="1" id="KW-0858">Xylan degradation</keyword>
<dbReference type="RefSeq" id="WP_216238782.1">
    <property type="nucleotide sequence ID" value="NZ_JABACJ020000001.1"/>
</dbReference>
<dbReference type="PANTHER" id="PTHR43772">
    <property type="entry name" value="ENDO-1,4-BETA-XYLANASE"/>
    <property type="match status" value="1"/>
</dbReference>
<dbReference type="Pfam" id="PF04616">
    <property type="entry name" value="Glyco_hydro_43"/>
    <property type="match status" value="1"/>
</dbReference>
<evidence type="ECO:0000256" key="3">
    <source>
        <dbReference type="ARBA" id="ARBA00023277"/>
    </source>
</evidence>
<proteinExistence type="inferred from homology"/>
<keyword evidence="2 5" id="KW-0378">Hydrolase</keyword>
<organism evidence="6 7">
    <name type="scientific">Faecalicatena faecalis</name>
    <dbReference type="NCBI Taxonomy" id="2726362"/>
    <lineage>
        <taxon>Bacteria</taxon>
        <taxon>Bacillati</taxon>
        <taxon>Bacillota</taxon>
        <taxon>Clostridia</taxon>
        <taxon>Lachnospirales</taxon>
        <taxon>Lachnospiraceae</taxon>
        <taxon>Faecalicatena</taxon>
    </lineage>
</organism>
<protein>
    <submittedName>
        <fullName evidence="6">Family 43 glycosylhydrolase</fullName>
    </submittedName>
</protein>
<dbReference type="EMBL" id="JABACJ020000001">
    <property type="protein sequence ID" value="MBU3874521.1"/>
    <property type="molecule type" value="Genomic_DNA"/>
</dbReference>
<evidence type="ECO:0000256" key="5">
    <source>
        <dbReference type="RuleBase" id="RU361187"/>
    </source>
</evidence>
<keyword evidence="4 5" id="KW-0326">Glycosidase</keyword>
<name>A0ABS6CZD5_9FIRM</name>
<evidence type="ECO:0000256" key="2">
    <source>
        <dbReference type="ARBA" id="ARBA00022801"/>
    </source>
</evidence>
<evidence type="ECO:0000256" key="4">
    <source>
        <dbReference type="ARBA" id="ARBA00023295"/>
    </source>
</evidence>
<sequence>MDNIERIYCNSRNPILPSNYLISDVEGHQMQDGRLYLYGDVGNPEIDDTYESDVLKVVSTSDMKKWVIHNSCLRSEQIPWIQEAGDSKWIFSEAGEVDTPMLRKLNAGYRETNAKGKKGRMASNFIYAPDAAEYEGKYYLYFPCSDSSEGVAVSEEPQGPFHDVRRMNCKGIDPAVFVDDDGQAYYYWGQFRGCGAKLKRNMTEIDRSTMTIDLVTEEEHHFHEGMSIRKRGNYYYCIYADITSTDPTSLGYAMSKSPLGPYEYKGVIIDNKGCDLDTWNNHGSIVEFKGSWYVFYHRTVRGNKFFRRVCAEPIKFREDGTIIPVIMTSQGLGEPFRPGEDIEMTYACGLLGTCYLEPEDPINGEHDVLKNISRGDTAIFRYVDFSSGVSSVKVSGNSTGTIRLYLGEERNLLLAELTIRGKEDAFSLIEAENKAGTLLVEVMDCDSKFQIKKIRFE</sequence>
<keyword evidence="3" id="KW-0119">Carbohydrate metabolism</keyword>
<dbReference type="Proteomes" id="UP000723714">
    <property type="component" value="Unassembled WGS sequence"/>
</dbReference>
<accession>A0ABS6CZD5</accession>
<gene>
    <name evidence="6" type="ORF">HGO97_001675</name>
</gene>
<evidence type="ECO:0000313" key="7">
    <source>
        <dbReference type="Proteomes" id="UP000723714"/>
    </source>
</evidence>